<feature type="domain" description="Cytochrome oxidase subunit I profile" evidence="22">
    <location>
        <begin position="9"/>
        <end position="528"/>
    </location>
</feature>
<evidence type="ECO:0000259" key="22">
    <source>
        <dbReference type="PROSITE" id="PS50855"/>
    </source>
</evidence>
<dbReference type="Proteomes" id="UP001500622">
    <property type="component" value="Unassembled WGS sequence"/>
</dbReference>
<dbReference type="InterPro" id="IPR000883">
    <property type="entry name" value="Cyt_C_Oxase_1"/>
</dbReference>
<comment type="caution">
    <text evidence="23">The sequence shown here is derived from an EMBL/GenBank/DDBJ whole genome shotgun (WGS) entry which is preliminary data.</text>
</comment>
<organism evidence="23 24">
    <name type="scientific">Georgenia halophila</name>
    <dbReference type="NCBI Taxonomy" id="620889"/>
    <lineage>
        <taxon>Bacteria</taxon>
        <taxon>Bacillati</taxon>
        <taxon>Actinomycetota</taxon>
        <taxon>Actinomycetes</taxon>
        <taxon>Micrococcales</taxon>
        <taxon>Bogoriellaceae</taxon>
        <taxon>Georgenia</taxon>
    </lineage>
</organism>
<keyword evidence="11" id="KW-1278">Translocase</keyword>
<dbReference type="InterPro" id="IPR023615">
    <property type="entry name" value="Cyt_c_Oxase_su1_BS"/>
</dbReference>
<feature type="transmembrane region" description="Helical" evidence="20">
    <location>
        <begin position="651"/>
        <end position="673"/>
    </location>
</feature>
<reference evidence="24" key="1">
    <citation type="journal article" date="2019" name="Int. J. Syst. Evol. Microbiol.">
        <title>The Global Catalogue of Microorganisms (GCM) 10K type strain sequencing project: providing services to taxonomists for standard genome sequencing and annotation.</title>
        <authorList>
            <consortium name="The Broad Institute Genomics Platform"/>
            <consortium name="The Broad Institute Genome Sequencing Center for Infectious Disease"/>
            <person name="Wu L."/>
            <person name="Ma J."/>
        </authorList>
    </citation>
    <scope>NUCLEOTIDE SEQUENCE [LARGE SCALE GENOMIC DNA]</scope>
    <source>
        <strain evidence="24">JCM 17810</strain>
    </source>
</reference>
<dbReference type="Gene3D" id="1.20.120.80">
    <property type="entry name" value="Cytochrome c oxidase, subunit III, four-helix bundle"/>
    <property type="match status" value="1"/>
</dbReference>
<dbReference type="PROSITE" id="PS50855">
    <property type="entry name" value="COX1"/>
    <property type="match status" value="1"/>
</dbReference>
<dbReference type="InterPro" id="IPR036927">
    <property type="entry name" value="Cyt_c_oxase-like_su1_sf"/>
</dbReference>
<keyword evidence="24" id="KW-1185">Reference proteome</keyword>
<evidence type="ECO:0000256" key="9">
    <source>
        <dbReference type="ARBA" id="ARBA00022692"/>
    </source>
</evidence>
<feature type="transmembrane region" description="Helical" evidence="20">
    <location>
        <begin position="738"/>
        <end position="758"/>
    </location>
</feature>
<dbReference type="RefSeq" id="WP_345218017.1">
    <property type="nucleotide sequence ID" value="NZ_BAABGN010000013.1"/>
</dbReference>
<feature type="domain" description="Heme-copper oxidase subunit III family profile" evidence="21">
    <location>
        <begin position="570"/>
        <end position="835"/>
    </location>
</feature>
<feature type="transmembrane region" description="Helical" evidence="20">
    <location>
        <begin position="160"/>
        <end position="186"/>
    </location>
</feature>
<evidence type="ECO:0000256" key="10">
    <source>
        <dbReference type="ARBA" id="ARBA00022723"/>
    </source>
</evidence>
<comment type="subcellular location">
    <subcellularLocation>
        <location evidence="1">Cell membrane</location>
        <topology evidence="1">Multi-pass membrane protein</topology>
    </subcellularLocation>
</comment>
<keyword evidence="12 19" id="KW-0249">Electron transport</keyword>
<feature type="transmembrane region" description="Helical" evidence="20">
    <location>
        <begin position="582"/>
        <end position="599"/>
    </location>
</feature>
<keyword evidence="16 20" id="KW-0472">Membrane</keyword>
<keyword evidence="8 19" id="KW-0679">Respiratory chain</keyword>
<feature type="transmembrane region" description="Helical" evidence="20">
    <location>
        <begin position="74"/>
        <end position="95"/>
    </location>
</feature>
<feature type="transmembrane region" description="Helical" evidence="20">
    <location>
        <begin position="32"/>
        <end position="54"/>
    </location>
</feature>
<feature type="transmembrane region" description="Helical" evidence="20">
    <location>
        <begin position="770"/>
        <end position="795"/>
    </location>
</feature>
<evidence type="ECO:0000256" key="6">
    <source>
        <dbReference type="ARBA" id="ARBA00022475"/>
    </source>
</evidence>
<evidence type="ECO:0000256" key="5">
    <source>
        <dbReference type="ARBA" id="ARBA00022448"/>
    </source>
</evidence>
<evidence type="ECO:0000256" key="2">
    <source>
        <dbReference type="ARBA" id="ARBA00004673"/>
    </source>
</evidence>
<evidence type="ECO:0000256" key="1">
    <source>
        <dbReference type="ARBA" id="ARBA00004651"/>
    </source>
</evidence>
<name>A0ABP8LLY6_9MICO</name>
<dbReference type="PROSITE" id="PS00077">
    <property type="entry name" value="COX1_CUB"/>
    <property type="match status" value="1"/>
</dbReference>
<comment type="similarity">
    <text evidence="3 19">Belongs to the heme-copper respiratory oxidase family.</text>
</comment>
<proteinExistence type="inferred from homology"/>
<dbReference type="PRINTS" id="PR01165">
    <property type="entry name" value="CYCOXIDASEI"/>
</dbReference>
<evidence type="ECO:0000256" key="13">
    <source>
        <dbReference type="ARBA" id="ARBA00022989"/>
    </source>
</evidence>
<dbReference type="Gene3D" id="1.20.210.10">
    <property type="entry name" value="Cytochrome c oxidase-like, subunit I domain"/>
    <property type="match status" value="1"/>
</dbReference>
<dbReference type="InterPro" id="IPR000298">
    <property type="entry name" value="Cyt_c_oxidase-like_su3"/>
</dbReference>
<evidence type="ECO:0000256" key="8">
    <source>
        <dbReference type="ARBA" id="ARBA00022660"/>
    </source>
</evidence>
<feature type="transmembrane region" description="Helical" evidence="20">
    <location>
        <begin position="389"/>
        <end position="410"/>
    </location>
</feature>
<dbReference type="PROSITE" id="PS50253">
    <property type="entry name" value="COX3"/>
    <property type="match status" value="1"/>
</dbReference>
<dbReference type="EC" id="7.1.1.9" evidence="4"/>
<keyword evidence="13 20" id="KW-1133">Transmembrane helix</keyword>
<keyword evidence="7 19" id="KW-0349">Heme</keyword>
<keyword evidence="9 19" id="KW-0812">Transmembrane</keyword>
<keyword evidence="6" id="KW-1003">Cell membrane</keyword>
<evidence type="ECO:0000256" key="17">
    <source>
        <dbReference type="ARBA" id="ARBA00031400"/>
    </source>
</evidence>
<dbReference type="Pfam" id="PF00115">
    <property type="entry name" value="COX1"/>
    <property type="match status" value="1"/>
</dbReference>
<evidence type="ECO:0000313" key="24">
    <source>
        <dbReference type="Proteomes" id="UP001500622"/>
    </source>
</evidence>
<evidence type="ECO:0000256" key="11">
    <source>
        <dbReference type="ARBA" id="ARBA00022967"/>
    </source>
</evidence>
<protein>
    <recommendedName>
        <fullName evidence="4">cytochrome-c oxidase</fullName>
        <ecNumber evidence="4">7.1.1.9</ecNumber>
    </recommendedName>
    <alternativeName>
        <fullName evidence="17">Cytochrome aa3 subunit 3</fullName>
    </alternativeName>
</protein>
<dbReference type="InterPro" id="IPR014241">
    <property type="entry name" value="Cyt_c_oxidase_su1_bac"/>
</dbReference>
<dbReference type="PANTHER" id="PTHR10422:SF35">
    <property type="entry name" value="CYTOCHROME BO(3) UBIQUINOL OXIDASE SUBUNIT 1"/>
    <property type="match status" value="1"/>
</dbReference>
<keyword evidence="15" id="KW-0186">Copper</keyword>
<comment type="catalytic activity">
    <reaction evidence="18">
        <text>4 Fe(II)-[cytochrome c] + O2 + 8 H(+)(in) = 4 Fe(III)-[cytochrome c] + 2 H2O + 4 H(+)(out)</text>
        <dbReference type="Rhea" id="RHEA:11436"/>
        <dbReference type="Rhea" id="RHEA-COMP:10350"/>
        <dbReference type="Rhea" id="RHEA-COMP:14399"/>
        <dbReference type="ChEBI" id="CHEBI:15377"/>
        <dbReference type="ChEBI" id="CHEBI:15378"/>
        <dbReference type="ChEBI" id="CHEBI:15379"/>
        <dbReference type="ChEBI" id="CHEBI:29033"/>
        <dbReference type="ChEBI" id="CHEBI:29034"/>
        <dbReference type="EC" id="7.1.1.9"/>
    </reaction>
</comment>
<feature type="transmembrane region" description="Helical" evidence="20">
    <location>
        <begin position="316"/>
        <end position="340"/>
    </location>
</feature>
<dbReference type="EMBL" id="BAABGN010000013">
    <property type="protein sequence ID" value="GAA4431296.1"/>
    <property type="molecule type" value="Genomic_DNA"/>
</dbReference>
<evidence type="ECO:0000256" key="15">
    <source>
        <dbReference type="ARBA" id="ARBA00023008"/>
    </source>
</evidence>
<evidence type="ECO:0000256" key="7">
    <source>
        <dbReference type="ARBA" id="ARBA00022617"/>
    </source>
</evidence>
<keyword evidence="14" id="KW-0408">Iron</keyword>
<feature type="transmembrane region" description="Helical" evidence="20">
    <location>
        <begin position="198"/>
        <end position="224"/>
    </location>
</feature>
<dbReference type="PANTHER" id="PTHR10422">
    <property type="entry name" value="CYTOCHROME C OXIDASE SUBUNIT 1"/>
    <property type="match status" value="1"/>
</dbReference>
<feature type="transmembrane region" description="Helical" evidence="20">
    <location>
        <begin position="244"/>
        <end position="269"/>
    </location>
</feature>
<dbReference type="InterPro" id="IPR013833">
    <property type="entry name" value="Cyt_c_oxidase_su3_a-hlx"/>
</dbReference>
<evidence type="ECO:0000256" key="14">
    <source>
        <dbReference type="ARBA" id="ARBA00023004"/>
    </source>
</evidence>
<dbReference type="InterPro" id="IPR023616">
    <property type="entry name" value="Cyt_c_oxase-like_su1_dom"/>
</dbReference>
<dbReference type="Gene3D" id="1.10.287.70">
    <property type="match status" value="1"/>
</dbReference>
<sequence>MTSTSTRAETFDRLWATPKGPRALLSVQHKTVGGRFMITAFVLFLIGGVEALFMRTQLAQPENDFLAPETYNQLFTMHGSTMMFLFVVPFLEGLASYLLPLQLGARELPFPRLNAFNYWCYLFGGLILYSSFLVDMVPDAGWFAYVPLSGPEFSDQAMDIWLFGLTLAEISAVGAAAEIITAVLRFRAPGMSLNRMPILAWSMLAVGLLIVVAFVPLIVASILLEMDRSVGTTFFDSDAGGNPLLWQHLFWIFGHPEVYVMFLPGAAIISHVVPAHSQRRLEAYPLVVLAIIATAVMSLGLWVHHMYTVGLPPVTLSFFTVASMSIALASGLQVFAWLATMWLGTVRLTVPMMYALGFIVTFVAGGVTGVMVAAAPFDGQVHDTYFVVAHFHYVLIGGVLFPIFAALFHWWPKFTGRMTSRFLGHLSFWLVFVGFHTTFFPMHLSGLWGMPRRVYTYERELGVGFLNLLSTIGAFILAAGVVVVVVALMTAWTRGRPAPEDPWEADTLEWRMPSPPPNANWNAYPVVRSRHPAWDEPDDVDRYPQVTEAFDHRPLDRRRTLTSSVLTAEPDGATHIPLPSPWPFVPAFGLAMVAVGLLLKTWLVAGPALAVVLLGVVGWVVSNETERGDDVIGPVGGVFNLEPSGPTSTTWWAGAAAAIAGAVTVVTVAFSGLYLQVNAPAWPPDGETLDRPWHSAVILVLLAVAFLAARHGGRRGFDDPDVRDADDGTLVAQRLGGWLAVGAGLAALVVLVLLWVGSDLEPKVHAYDSTALLLLGLQGLFTLGAVMLTGAGLYARHRHRRGSRTGMLLQAAGLLWVLALGSWALIWITTDLLPVVVG</sequence>
<feature type="transmembrane region" description="Helical" evidence="20">
    <location>
        <begin position="693"/>
        <end position="709"/>
    </location>
</feature>
<feature type="transmembrane region" description="Helical" evidence="20">
    <location>
        <begin position="807"/>
        <end position="828"/>
    </location>
</feature>
<evidence type="ECO:0000313" key="23">
    <source>
        <dbReference type="EMBL" id="GAA4431296.1"/>
    </source>
</evidence>
<evidence type="ECO:0000256" key="16">
    <source>
        <dbReference type="ARBA" id="ARBA00023136"/>
    </source>
</evidence>
<accession>A0ABP8LLY6</accession>
<evidence type="ECO:0000256" key="3">
    <source>
        <dbReference type="ARBA" id="ARBA00009578"/>
    </source>
</evidence>
<feature type="transmembrane region" description="Helical" evidence="20">
    <location>
        <begin position="464"/>
        <end position="488"/>
    </location>
</feature>
<evidence type="ECO:0000256" key="4">
    <source>
        <dbReference type="ARBA" id="ARBA00012949"/>
    </source>
</evidence>
<evidence type="ECO:0000256" key="20">
    <source>
        <dbReference type="SAM" id="Phobius"/>
    </source>
</evidence>
<evidence type="ECO:0000256" key="18">
    <source>
        <dbReference type="ARBA" id="ARBA00047816"/>
    </source>
</evidence>
<evidence type="ECO:0000256" key="12">
    <source>
        <dbReference type="ARBA" id="ARBA00022982"/>
    </source>
</evidence>
<feature type="transmembrane region" description="Helical" evidence="20">
    <location>
        <begin position="605"/>
        <end position="622"/>
    </location>
</feature>
<feature type="transmembrane region" description="Helical" evidence="20">
    <location>
        <begin position="281"/>
        <end position="304"/>
    </location>
</feature>
<feature type="transmembrane region" description="Helical" evidence="20">
    <location>
        <begin position="422"/>
        <end position="444"/>
    </location>
</feature>
<dbReference type="NCBIfam" id="TIGR02891">
    <property type="entry name" value="CtaD_CoxA"/>
    <property type="match status" value="1"/>
</dbReference>
<dbReference type="SUPFAM" id="SSF81442">
    <property type="entry name" value="Cytochrome c oxidase subunit I-like"/>
    <property type="match status" value="1"/>
</dbReference>
<gene>
    <name evidence="23" type="ORF">GCM10023169_35680</name>
</gene>
<keyword evidence="5 19" id="KW-0813">Transport</keyword>
<comment type="pathway">
    <text evidence="2">Energy metabolism; oxidative phosphorylation.</text>
</comment>
<feature type="transmembrane region" description="Helical" evidence="20">
    <location>
        <begin position="352"/>
        <end position="377"/>
    </location>
</feature>
<evidence type="ECO:0000256" key="19">
    <source>
        <dbReference type="RuleBase" id="RU000370"/>
    </source>
</evidence>
<keyword evidence="10" id="KW-0479">Metal-binding</keyword>
<feature type="transmembrane region" description="Helical" evidence="20">
    <location>
        <begin position="116"/>
        <end position="134"/>
    </location>
</feature>
<evidence type="ECO:0000259" key="21">
    <source>
        <dbReference type="PROSITE" id="PS50253"/>
    </source>
</evidence>